<reference evidence="4" key="2">
    <citation type="journal article" date="2021" name="PeerJ">
        <title>Extensive microbial diversity within the chicken gut microbiome revealed by metagenomics and culture.</title>
        <authorList>
            <person name="Gilroy R."/>
            <person name="Ravi A."/>
            <person name="Getino M."/>
            <person name="Pursley I."/>
            <person name="Horton D.L."/>
            <person name="Alikhan N.F."/>
            <person name="Baker D."/>
            <person name="Gharbi K."/>
            <person name="Hall N."/>
            <person name="Watson M."/>
            <person name="Adriaenssens E.M."/>
            <person name="Foster-Nyarko E."/>
            <person name="Jarju S."/>
            <person name="Secka A."/>
            <person name="Antonio M."/>
            <person name="Oren A."/>
            <person name="Chaudhuri R.R."/>
            <person name="La Ragione R."/>
            <person name="Hildebrand F."/>
            <person name="Pallen M.J."/>
        </authorList>
    </citation>
    <scope>NUCLEOTIDE SEQUENCE</scope>
    <source>
        <strain evidence="4">CHK123-3438</strain>
    </source>
</reference>
<keyword evidence="4" id="KW-0378">Hydrolase</keyword>
<reference evidence="4" key="1">
    <citation type="submission" date="2020-10" db="EMBL/GenBank/DDBJ databases">
        <authorList>
            <person name="Gilroy R."/>
        </authorList>
    </citation>
    <scope>NUCLEOTIDE SEQUENCE</scope>
    <source>
        <strain evidence="4">CHK123-3438</strain>
    </source>
</reference>
<evidence type="ECO:0000259" key="3">
    <source>
        <dbReference type="Pfam" id="PF01557"/>
    </source>
</evidence>
<dbReference type="InterPro" id="IPR036663">
    <property type="entry name" value="Fumarylacetoacetase_C_sf"/>
</dbReference>
<dbReference type="Pfam" id="PF01557">
    <property type="entry name" value="FAA_hydrolase"/>
    <property type="match status" value="1"/>
</dbReference>
<sequence length="298" mass="33283">MKFVTYQVDRLHTLLGVLNQDENWIYPLKSFEIDYKDMLQLIREISEGEMQRIAWGASRQPEDVPGAAPIGDALLLAPIPEPSQDIICLGINYMAHAEESARYKKETFDGQRPYAVYFSKRVNQAVNPGQPILSHSDIVDSLDYEAELAVIIRKDARNVPEEKAREYVFGYTIINDVSARNLQNRHKQWYFGKSLDGFLPMGPSIVTADSLPYPPQLSIQSLVNGELRQDSNTRLLIFGIDHVISELSQGMTLKAGTIISMGTPSGVGMGFDPPKFLKPGDVVECRIEGIGSLKNPVE</sequence>
<evidence type="ECO:0000256" key="1">
    <source>
        <dbReference type="ARBA" id="ARBA00010211"/>
    </source>
</evidence>
<evidence type="ECO:0000313" key="4">
    <source>
        <dbReference type="EMBL" id="HIT41350.1"/>
    </source>
</evidence>
<dbReference type="PANTHER" id="PTHR11820:SF7">
    <property type="entry name" value="ACYLPYRUVASE FAHD1, MITOCHONDRIAL"/>
    <property type="match status" value="1"/>
</dbReference>
<comment type="caution">
    <text evidence="4">The sequence shown here is derived from an EMBL/GenBank/DDBJ whole genome shotgun (WGS) entry which is preliminary data.</text>
</comment>
<protein>
    <submittedName>
        <fullName evidence="4">Fumarylacetoacetate hydrolase family protein</fullName>
    </submittedName>
</protein>
<feature type="domain" description="Fumarylacetoacetase-like C-terminal" evidence="3">
    <location>
        <begin position="86"/>
        <end position="297"/>
    </location>
</feature>
<evidence type="ECO:0000313" key="5">
    <source>
        <dbReference type="Proteomes" id="UP000886860"/>
    </source>
</evidence>
<dbReference type="Proteomes" id="UP000886860">
    <property type="component" value="Unassembled WGS sequence"/>
</dbReference>
<comment type="similarity">
    <text evidence="1">Belongs to the FAH family.</text>
</comment>
<evidence type="ECO:0000256" key="2">
    <source>
        <dbReference type="ARBA" id="ARBA00022723"/>
    </source>
</evidence>
<dbReference type="SUPFAM" id="SSF56529">
    <property type="entry name" value="FAH"/>
    <property type="match status" value="1"/>
</dbReference>
<dbReference type="GO" id="GO:0046872">
    <property type="term" value="F:metal ion binding"/>
    <property type="evidence" value="ECO:0007669"/>
    <property type="project" value="UniProtKB-KW"/>
</dbReference>
<dbReference type="PANTHER" id="PTHR11820">
    <property type="entry name" value="ACYLPYRUVASE"/>
    <property type="match status" value="1"/>
</dbReference>
<dbReference type="GO" id="GO:0018773">
    <property type="term" value="F:acetylpyruvate hydrolase activity"/>
    <property type="evidence" value="ECO:0007669"/>
    <property type="project" value="TreeGrafter"/>
</dbReference>
<organism evidence="4 5">
    <name type="scientific">Candidatus Caccovicinus merdipullorum</name>
    <dbReference type="NCBI Taxonomy" id="2840724"/>
    <lineage>
        <taxon>Bacteria</taxon>
        <taxon>Bacillati</taxon>
        <taxon>Bacillota</taxon>
        <taxon>Clostridia</taxon>
        <taxon>Eubacteriales</taxon>
        <taxon>Candidatus Caccovicinus</taxon>
    </lineage>
</organism>
<dbReference type="GO" id="GO:0016853">
    <property type="term" value="F:isomerase activity"/>
    <property type="evidence" value="ECO:0007669"/>
    <property type="project" value="UniProtKB-ARBA"/>
</dbReference>
<keyword evidence="2" id="KW-0479">Metal-binding</keyword>
<dbReference type="AlphaFoldDB" id="A0A9D1KF58"/>
<dbReference type="GO" id="GO:0019752">
    <property type="term" value="P:carboxylic acid metabolic process"/>
    <property type="evidence" value="ECO:0007669"/>
    <property type="project" value="UniProtKB-ARBA"/>
</dbReference>
<proteinExistence type="inferred from homology"/>
<dbReference type="EMBL" id="DVKS01000072">
    <property type="protein sequence ID" value="HIT41350.1"/>
    <property type="molecule type" value="Genomic_DNA"/>
</dbReference>
<dbReference type="InterPro" id="IPR011234">
    <property type="entry name" value="Fumarylacetoacetase-like_C"/>
</dbReference>
<accession>A0A9D1KF58</accession>
<dbReference type="FunFam" id="3.90.850.10:FF:000002">
    <property type="entry name" value="2-hydroxyhepta-2,4-diene-1,7-dioate isomerase"/>
    <property type="match status" value="1"/>
</dbReference>
<name>A0A9D1KF58_9FIRM</name>
<gene>
    <name evidence="4" type="ORF">IAB60_04470</name>
</gene>
<dbReference type="Gene3D" id="3.90.850.10">
    <property type="entry name" value="Fumarylacetoacetase-like, C-terminal domain"/>
    <property type="match status" value="1"/>
</dbReference>